<evidence type="ECO:0000256" key="1">
    <source>
        <dbReference type="ARBA" id="ARBA00009764"/>
    </source>
</evidence>
<dbReference type="InterPro" id="IPR003481">
    <property type="entry name" value="FliD_N"/>
</dbReference>
<evidence type="ECO:0000259" key="7">
    <source>
        <dbReference type="Pfam" id="PF07195"/>
    </source>
</evidence>
<dbReference type="Pfam" id="PF02465">
    <property type="entry name" value="FliD_N"/>
    <property type="match status" value="1"/>
</dbReference>
<proteinExistence type="inferred from homology"/>
<evidence type="ECO:0000256" key="2">
    <source>
        <dbReference type="ARBA" id="ARBA00011255"/>
    </source>
</evidence>
<comment type="subcellular location">
    <subcellularLocation>
        <location evidence="5">Secreted</location>
    </subcellularLocation>
    <subcellularLocation>
        <location evidence="5">Bacterial flagellum</location>
    </subcellularLocation>
</comment>
<sequence length="456" mass="49160">MSSIDPITMAQNLATFDIQPFELRYQAQASRYQAQLTALTEVESALKAFQTAINGMNSSTESIIKNSATLSQEGYLTASADNKAIAGSYELFVKQLASKHQIVAGMPNSITQDTTLPASGELQIGVGTDSFTIDFSTLETNADGKPTIESLVKAINEHPDNTGANASLVRSNGETHFVLTSSETGSENVITTSVSNLPTDEDWSWVSQAFVPANMATLSDAKDAIVSLGGENGLIITNSSNTFDNAIEGVSFTVAKTNQTGEAGTMLTVGSDQEATKESVNKFIEAYNTLIDALDTHTSIGGEDSARGVLANDPTIRSIENQVSGLIRQSFDGTSLYEIGITTNRDGKLELDSSKFEAAQRDKSNQIETLFNGENNLFDSIDSMIKPFVQSSTGLFSGRKDNVETILEGIETKQAGLERKYEMSYNRYLAQFTQMNNLINQMNSTMGMFGTPQGMI</sequence>
<dbReference type="EMBL" id="BBMT01000014">
    <property type="protein sequence ID" value="GAL37096.1"/>
    <property type="molecule type" value="Genomic_DNA"/>
</dbReference>
<evidence type="ECO:0000313" key="8">
    <source>
        <dbReference type="EMBL" id="GAL37096.1"/>
    </source>
</evidence>
<dbReference type="PANTHER" id="PTHR30288:SF0">
    <property type="entry name" value="FLAGELLAR HOOK-ASSOCIATED PROTEIN 2"/>
    <property type="match status" value="1"/>
</dbReference>
<dbReference type="OrthoDB" id="9810816at2"/>
<dbReference type="GO" id="GO:0009421">
    <property type="term" value="C:bacterial-type flagellum filament cap"/>
    <property type="evidence" value="ECO:0007669"/>
    <property type="project" value="InterPro"/>
</dbReference>
<dbReference type="AlphaFoldDB" id="A0A090TB03"/>
<keyword evidence="9" id="KW-1185">Reference proteome</keyword>
<keyword evidence="3" id="KW-0175">Coiled coil</keyword>
<evidence type="ECO:0000256" key="4">
    <source>
        <dbReference type="ARBA" id="ARBA00023143"/>
    </source>
</evidence>
<dbReference type="GO" id="GO:0009424">
    <property type="term" value="C:bacterial-type flagellum hook"/>
    <property type="evidence" value="ECO:0007669"/>
    <property type="project" value="UniProtKB-UniRule"/>
</dbReference>
<reference evidence="8 9" key="1">
    <citation type="submission" date="2014-09" db="EMBL/GenBank/DDBJ databases">
        <title>Vibrio maritimus JCM 19240. (C210) whole genome shotgun sequence.</title>
        <authorList>
            <person name="Sawabe T."/>
            <person name="Meirelles P."/>
            <person name="Nakanishi M."/>
            <person name="Sayaka M."/>
            <person name="Hattori M."/>
            <person name="Ohkuma M."/>
        </authorList>
    </citation>
    <scope>NUCLEOTIDE SEQUENCE [LARGE SCALE GENOMIC DNA]</scope>
    <source>
        <strain evidence="8 9">JCM 19240</strain>
    </source>
</reference>
<dbReference type="InterPro" id="IPR040026">
    <property type="entry name" value="FliD"/>
</dbReference>
<organism evidence="8 9">
    <name type="scientific">Vibrio maritimus</name>
    <dbReference type="NCBI Taxonomy" id="990268"/>
    <lineage>
        <taxon>Bacteria</taxon>
        <taxon>Pseudomonadati</taxon>
        <taxon>Pseudomonadota</taxon>
        <taxon>Gammaproteobacteria</taxon>
        <taxon>Vibrionales</taxon>
        <taxon>Vibrionaceae</taxon>
        <taxon>Vibrio</taxon>
    </lineage>
</organism>
<keyword evidence="5" id="KW-0964">Secreted</keyword>
<evidence type="ECO:0000256" key="5">
    <source>
        <dbReference type="RuleBase" id="RU362066"/>
    </source>
</evidence>
<reference evidence="8 9" key="2">
    <citation type="submission" date="2014-09" db="EMBL/GenBank/DDBJ databases">
        <authorList>
            <consortium name="NBRP consortium"/>
            <person name="Sawabe T."/>
            <person name="Meirelles P."/>
            <person name="Nakanishi M."/>
            <person name="Sayaka M."/>
            <person name="Hattori M."/>
            <person name="Ohkuma M."/>
        </authorList>
    </citation>
    <scope>NUCLEOTIDE SEQUENCE [LARGE SCALE GENOMIC DNA]</scope>
    <source>
        <strain evidence="8 9">JCM 19240</strain>
    </source>
</reference>
<gene>
    <name evidence="8" type="ORF">JCM19240_3045</name>
</gene>
<keyword evidence="8" id="KW-0969">Cilium</keyword>
<dbReference type="InterPro" id="IPR010809">
    <property type="entry name" value="FliD_C"/>
</dbReference>
<comment type="caution">
    <text evidence="8">The sequence shown here is derived from an EMBL/GenBank/DDBJ whole genome shotgun (WGS) entry which is preliminary data.</text>
</comment>
<keyword evidence="8" id="KW-0966">Cell projection</keyword>
<comment type="similarity">
    <text evidence="1 5">Belongs to the FliD family.</text>
</comment>
<dbReference type="Proteomes" id="UP000029224">
    <property type="component" value="Unassembled WGS sequence"/>
</dbReference>
<protein>
    <recommendedName>
        <fullName evidence="5">Flagellar hook-associated protein 2</fullName>
        <shortName evidence="5">HAP2</shortName>
    </recommendedName>
    <alternativeName>
        <fullName evidence="5">Flagellar cap protein</fullName>
    </alternativeName>
</protein>
<accession>A0A090TB03</accession>
<dbReference type="GO" id="GO:0071973">
    <property type="term" value="P:bacterial-type flagellum-dependent cell motility"/>
    <property type="evidence" value="ECO:0007669"/>
    <property type="project" value="TreeGrafter"/>
</dbReference>
<keyword evidence="4 5" id="KW-0975">Bacterial flagellum</keyword>
<comment type="function">
    <text evidence="5">Required for morphogenesis and for the elongation of the flagellar filament by facilitating polymerization of the flagellin monomers at the tip of growing filament. Forms a capping structure, which prevents flagellin subunits (transported through the central channel of the flagellum) from leaking out without polymerization at the distal end.</text>
</comment>
<feature type="domain" description="Flagellar hook-associated protein 2 C-terminal" evidence="7">
    <location>
        <begin position="221"/>
        <end position="444"/>
    </location>
</feature>
<name>A0A090TB03_9VIBR</name>
<dbReference type="GO" id="GO:0007155">
    <property type="term" value="P:cell adhesion"/>
    <property type="evidence" value="ECO:0007669"/>
    <property type="project" value="InterPro"/>
</dbReference>
<dbReference type="GO" id="GO:0005576">
    <property type="term" value="C:extracellular region"/>
    <property type="evidence" value="ECO:0007669"/>
    <property type="project" value="UniProtKB-SubCell"/>
</dbReference>
<evidence type="ECO:0000313" key="9">
    <source>
        <dbReference type="Proteomes" id="UP000029224"/>
    </source>
</evidence>
<keyword evidence="8" id="KW-0282">Flagellum</keyword>
<comment type="subunit">
    <text evidence="2 5">Homopentamer.</text>
</comment>
<dbReference type="Pfam" id="PF07195">
    <property type="entry name" value="FliD_C"/>
    <property type="match status" value="1"/>
</dbReference>
<evidence type="ECO:0000259" key="6">
    <source>
        <dbReference type="Pfam" id="PF02465"/>
    </source>
</evidence>
<dbReference type="PANTHER" id="PTHR30288">
    <property type="entry name" value="FLAGELLAR CAP/ASSEMBLY PROTEIN FLID"/>
    <property type="match status" value="1"/>
</dbReference>
<feature type="domain" description="Flagellar hook-associated protein 2 N-terminal" evidence="6">
    <location>
        <begin position="2"/>
        <end position="100"/>
    </location>
</feature>
<evidence type="ECO:0000256" key="3">
    <source>
        <dbReference type="ARBA" id="ARBA00023054"/>
    </source>
</evidence>